<keyword evidence="1" id="KW-1133">Transmembrane helix</keyword>
<proteinExistence type="predicted"/>
<dbReference type="EMBL" id="AP024222">
    <property type="protein sequence ID" value="BCO06843.1"/>
    <property type="molecule type" value="Genomic_DNA"/>
</dbReference>
<feature type="transmembrane region" description="Helical" evidence="1">
    <location>
        <begin position="39"/>
        <end position="56"/>
    </location>
</feature>
<evidence type="ECO:0000313" key="3">
    <source>
        <dbReference type="Proteomes" id="UP000595253"/>
    </source>
</evidence>
<keyword evidence="1" id="KW-0472">Membrane</keyword>
<evidence type="ECO:0000313" key="2">
    <source>
        <dbReference type="EMBL" id="BCO06843.1"/>
    </source>
</evidence>
<feature type="transmembrane region" description="Helical" evidence="1">
    <location>
        <begin position="91"/>
        <end position="108"/>
    </location>
</feature>
<name>A0AAD1K1B7_LACLC</name>
<dbReference type="Proteomes" id="UP000595253">
    <property type="component" value="Chromosome"/>
</dbReference>
<accession>A0AAD1K1B7</accession>
<evidence type="ECO:0000256" key="1">
    <source>
        <dbReference type="SAM" id="Phobius"/>
    </source>
</evidence>
<keyword evidence="1" id="KW-0812">Transmembrane</keyword>
<protein>
    <submittedName>
        <fullName evidence="2">Uncharacterized protein</fullName>
    </submittedName>
</protein>
<reference evidence="2 3" key="1">
    <citation type="submission" date="2020-12" db="EMBL/GenBank/DDBJ databases">
        <title>Complete genome sequence of lactococcus lactis subsp. cremoris strain EPSC and strain G3-2.</title>
        <authorList>
            <person name="Kita K."/>
            <person name="Ishikawa S."/>
        </authorList>
    </citation>
    <scope>NUCLEOTIDE SEQUENCE [LARGE SCALE GENOMIC DNA]</scope>
    <source>
        <strain evidence="2 3">EPSC</strain>
    </source>
</reference>
<organism evidence="2 3">
    <name type="scientific">Lactococcus lactis subsp. cremoris</name>
    <name type="common">Streptococcus cremoris</name>
    <dbReference type="NCBI Taxonomy" id="1359"/>
    <lineage>
        <taxon>Bacteria</taxon>
        <taxon>Bacillati</taxon>
        <taxon>Bacillota</taxon>
        <taxon>Bacilli</taxon>
        <taxon>Lactobacillales</taxon>
        <taxon>Streptococcaceae</taxon>
        <taxon>Lactococcus</taxon>
    </lineage>
</organism>
<gene>
    <name evidence="2" type="ORF">LLC_20830</name>
</gene>
<sequence>MTDIMKQLKITVFVSFCQVEKDIKMKVNNSEQRGINKKVIAKTIIFLFGLLILLMIRVFLKINLMPSMFISLLFVVIVLKNPENKYMKIGRIGLIAVLSILSILSLVLR</sequence>
<dbReference type="AlphaFoldDB" id="A0AAD1K1B7"/>
<dbReference type="RefSeq" id="WP_011677062.1">
    <property type="nucleotide sequence ID" value="NZ_JAUCAM010000002.1"/>
</dbReference>